<dbReference type="RefSeq" id="WP_073074637.1">
    <property type="nucleotide sequence ID" value="NZ_MPPI01000042.1"/>
</dbReference>
<dbReference type="AlphaFoldDB" id="A0A2T1D733"/>
<evidence type="ECO:0000313" key="2">
    <source>
        <dbReference type="Proteomes" id="UP000238634"/>
    </source>
</evidence>
<name>A0A2T1D733_9CYAN</name>
<accession>A0A2T1D733</accession>
<comment type="caution">
    <text evidence="1">The sequence shown here is derived from an EMBL/GenBank/DDBJ whole genome shotgun (WGS) entry which is preliminary data.</text>
</comment>
<reference evidence="1 2" key="1">
    <citation type="submission" date="2018-02" db="EMBL/GenBank/DDBJ databases">
        <authorList>
            <person name="Cohen D.B."/>
            <person name="Kent A.D."/>
        </authorList>
    </citation>
    <scope>NUCLEOTIDE SEQUENCE [LARGE SCALE GENOMIC DNA]</scope>
    <source>
        <strain evidence="1 2">ULC007</strain>
    </source>
</reference>
<keyword evidence="2" id="KW-1185">Reference proteome</keyword>
<gene>
    <name evidence="1" type="ORF">C7B65_22295</name>
</gene>
<dbReference type="STRING" id="1920490.GCA_001895925_05288"/>
<dbReference type="EMBL" id="PVWG01000045">
    <property type="protein sequence ID" value="PSB16256.1"/>
    <property type="molecule type" value="Genomic_DNA"/>
</dbReference>
<dbReference type="OrthoDB" id="34459at2"/>
<protein>
    <submittedName>
        <fullName evidence="1">Uncharacterized protein</fullName>
    </submittedName>
</protein>
<proteinExistence type="predicted"/>
<reference evidence="1 2" key="2">
    <citation type="submission" date="2018-03" db="EMBL/GenBank/DDBJ databases">
        <title>The ancient ancestry and fast evolution of plastids.</title>
        <authorList>
            <person name="Moore K.R."/>
            <person name="Magnabosco C."/>
            <person name="Momper L."/>
            <person name="Gold D.A."/>
            <person name="Bosak T."/>
            <person name="Fournier G.P."/>
        </authorList>
    </citation>
    <scope>NUCLEOTIDE SEQUENCE [LARGE SCALE GENOMIC DNA]</scope>
    <source>
        <strain evidence="1 2">ULC007</strain>
    </source>
</reference>
<evidence type="ECO:0000313" key="1">
    <source>
        <dbReference type="EMBL" id="PSB16256.1"/>
    </source>
</evidence>
<organism evidence="1 2">
    <name type="scientific">Phormidesmis priestleyi ULC007</name>
    <dbReference type="NCBI Taxonomy" id="1920490"/>
    <lineage>
        <taxon>Bacteria</taxon>
        <taxon>Bacillati</taxon>
        <taxon>Cyanobacteriota</taxon>
        <taxon>Cyanophyceae</taxon>
        <taxon>Leptolyngbyales</taxon>
        <taxon>Leptolyngbyaceae</taxon>
        <taxon>Phormidesmis</taxon>
    </lineage>
</organism>
<sequence>MHYPTTPDERYFVVKGRLWRCSNPGLDPEERSSLVKDLMNARRAVRHALNSEDELALKTAREQVNTAKVALGERGAVWWTDGAPDFNRKLVKNTPYADWHATIAGSHITCVDA</sequence>
<dbReference type="Proteomes" id="UP000238634">
    <property type="component" value="Unassembled WGS sequence"/>
</dbReference>